<dbReference type="InterPro" id="IPR017441">
    <property type="entry name" value="Protein_kinase_ATP_BS"/>
</dbReference>
<feature type="binding site" evidence="7">
    <location>
        <position position="405"/>
    </location>
    <ligand>
        <name>ATP</name>
        <dbReference type="ChEBI" id="CHEBI:30616"/>
    </ligand>
</feature>
<organism evidence="10 11">
    <name type="scientific">Giardia muris</name>
    <dbReference type="NCBI Taxonomy" id="5742"/>
    <lineage>
        <taxon>Eukaryota</taxon>
        <taxon>Metamonada</taxon>
        <taxon>Diplomonadida</taxon>
        <taxon>Hexamitidae</taxon>
        <taxon>Giardiinae</taxon>
        <taxon>Giardia</taxon>
    </lineage>
</organism>
<dbReference type="PROSITE" id="PS00107">
    <property type="entry name" value="PROTEIN_KINASE_ATP"/>
    <property type="match status" value="1"/>
</dbReference>
<dbReference type="Proteomes" id="UP000315496">
    <property type="component" value="Chromosome 1"/>
</dbReference>
<evidence type="ECO:0000256" key="3">
    <source>
        <dbReference type="ARBA" id="ARBA00022679"/>
    </source>
</evidence>
<evidence type="ECO:0000256" key="1">
    <source>
        <dbReference type="ARBA" id="ARBA00010886"/>
    </source>
</evidence>
<evidence type="ECO:0000313" key="10">
    <source>
        <dbReference type="EMBL" id="TNJ29244.1"/>
    </source>
</evidence>
<dbReference type="CDD" id="cd14014">
    <property type="entry name" value="STKc_PknB_like"/>
    <property type="match status" value="1"/>
</dbReference>
<dbReference type="SMART" id="SM00248">
    <property type="entry name" value="ANK"/>
    <property type="match status" value="3"/>
</dbReference>
<dbReference type="InterPro" id="IPR002110">
    <property type="entry name" value="Ankyrin_rpt"/>
</dbReference>
<dbReference type="PANTHER" id="PTHR43671:SF13">
    <property type="entry name" value="SERINE_THREONINE-PROTEIN KINASE NEK2"/>
    <property type="match status" value="1"/>
</dbReference>
<keyword evidence="6 7" id="KW-0067">ATP-binding</keyword>
<dbReference type="Gene3D" id="6.10.140.920">
    <property type="match status" value="1"/>
</dbReference>
<dbReference type="EC" id="2.7.11.1" evidence="2"/>
<evidence type="ECO:0000256" key="4">
    <source>
        <dbReference type="ARBA" id="ARBA00022741"/>
    </source>
</evidence>
<dbReference type="AlphaFoldDB" id="A0A4Z1STN6"/>
<keyword evidence="3" id="KW-0808">Transferase</keyword>
<dbReference type="SUPFAM" id="SSF57997">
    <property type="entry name" value="Tropomyosin"/>
    <property type="match status" value="1"/>
</dbReference>
<comment type="similarity">
    <text evidence="1">Belongs to the protein kinase superfamily. NEK Ser/Thr protein kinase family. NIMA subfamily.</text>
</comment>
<evidence type="ECO:0000256" key="7">
    <source>
        <dbReference type="PROSITE-ProRule" id="PRU10141"/>
    </source>
</evidence>
<dbReference type="SMART" id="SM00220">
    <property type="entry name" value="S_TKc"/>
    <property type="match status" value="1"/>
</dbReference>
<dbReference type="Gene3D" id="1.25.40.20">
    <property type="entry name" value="Ankyrin repeat-containing domain"/>
    <property type="match status" value="2"/>
</dbReference>
<evidence type="ECO:0000313" key="11">
    <source>
        <dbReference type="Proteomes" id="UP000315496"/>
    </source>
</evidence>
<dbReference type="GO" id="GO:0005524">
    <property type="term" value="F:ATP binding"/>
    <property type="evidence" value="ECO:0007669"/>
    <property type="project" value="UniProtKB-UniRule"/>
</dbReference>
<evidence type="ECO:0000256" key="8">
    <source>
        <dbReference type="SAM" id="MobiDB-lite"/>
    </source>
</evidence>
<dbReference type="Gene3D" id="1.10.510.10">
    <property type="entry name" value="Transferase(Phosphotransferase) domain 1"/>
    <property type="match status" value="1"/>
</dbReference>
<proteinExistence type="inferred from homology"/>
<evidence type="ECO:0000259" key="9">
    <source>
        <dbReference type="PROSITE" id="PS50011"/>
    </source>
</evidence>
<keyword evidence="5 10" id="KW-0418">Kinase</keyword>
<feature type="region of interest" description="Disordered" evidence="8">
    <location>
        <begin position="159"/>
        <end position="181"/>
    </location>
</feature>
<gene>
    <name evidence="10" type="ORF">GMRT_15264</name>
</gene>
<dbReference type="SUPFAM" id="SSF48403">
    <property type="entry name" value="Ankyrin repeat"/>
    <property type="match status" value="1"/>
</dbReference>
<dbReference type="OrthoDB" id="4062651at2759"/>
<dbReference type="Pfam" id="PF00069">
    <property type="entry name" value="Pkinase"/>
    <property type="match status" value="1"/>
</dbReference>
<dbReference type="Pfam" id="PF00023">
    <property type="entry name" value="Ank"/>
    <property type="match status" value="1"/>
</dbReference>
<sequence>MTALMLAAHQNHFEVVKLLLPYEQGLTDSKGNTAKWHAGKSSGDNYQVRRLLENEGTMRLPPPSDPTEILRFLEHVNELITENEPIKKELALANSALDEARKELSSLKQQLDKAVEESEKHEKMHDVLQVASNQKWTQIIQLEKENANRQARIEELTTEKKSLQDQLSSSRKAQEGTEGKLAQMSQEIDLLRQQLKSYQEMYEGISETRGEVSSLRNQLSKIDGISHVRADFESPQERLLETGNSLKVRSDLAQKTGSLILAAVRGDLEAIRRNVDQVGQQEVSGMTALMHAASRGQADIIRFLRPLEARLQDASGMTALMHAVRASHKECVGLLLLERDLKDGEGRTAAEHAVDEKMRRVLLNQPTLPRLPDSLSVYCLTTVIGGGAFGTVYAAHKSGRNVAVKVVNLGGYSEEGREKLRKEAEILFSLDHPNILRCLGTGENDVDDTYVIVAELCCGDLREEMNRRKKAKSSYSDQEAWRMVREVAAALAYLHEKKLVHRDLKPANVLLAPDGRCVLGDFGLARALEDSSRMSTFAGTPLYMAPEIHRGEKYDKSVDVWALGVVGYELCTGRLPFLRVTAITGEEPPAIEGRGEIAPLISRMLSKDPKDCLIVWKVEMSTQSKEECQPNLSYRSLMTRFAPVIAREGDYDSDGVMGFLSLEYARRTILNDWNGSQSLFITNLLRKGLN</sequence>
<dbReference type="InterPro" id="IPR036770">
    <property type="entry name" value="Ankyrin_rpt-contain_sf"/>
</dbReference>
<accession>A0A4Z1STN6</accession>
<evidence type="ECO:0000256" key="2">
    <source>
        <dbReference type="ARBA" id="ARBA00012513"/>
    </source>
</evidence>
<evidence type="ECO:0000256" key="5">
    <source>
        <dbReference type="ARBA" id="ARBA00022777"/>
    </source>
</evidence>
<dbReference type="PROSITE" id="PS50011">
    <property type="entry name" value="PROTEIN_KINASE_DOM"/>
    <property type="match status" value="1"/>
</dbReference>
<dbReference type="InterPro" id="IPR008271">
    <property type="entry name" value="Ser/Thr_kinase_AS"/>
</dbReference>
<evidence type="ECO:0000256" key="6">
    <source>
        <dbReference type="ARBA" id="ARBA00022840"/>
    </source>
</evidence>
<dbReference type="Pfam" id="PF12796">
    <property type="entry name" value="Ank_2"/>
    <property type="match status" value="1"/>
</dbReference>
<dbReference type="VEuPathDB" id="GiardiaDB:GMRT_15264"/>
<dbReference type="InterPro" id="IPR011009">
    <property type="entry name" value="Kinase-like_dom_sf"/>
</dbReference>
<name>A0A4Z1STN6_GIAMU</name>
<dbReference type="EMBL" id="VDLU01000001">
    <property type="protein sequence ID" value="TNJ29244.1"/>
    <property type="molecule type" value="Genomic_DNA"/>
</dbReference>
<dbReference type="InterPro" id="IPR050660">
    <property type="entry name" value="NEK_Ser/Thr_kinase"/>
</dbReference>
<comment type="caution">
    <text evidence="10">The sequence shown here is derived from an EMBL/GenBank/DDBJ whole genome shotgun (WGS) entry which is preliminary data.</text>
</comment>
<dbReference type="GO" id="GO:0004674">
    <property type="term" value="F:protein serine/threonine kinase activity"/>
    <property type="evidence" value="ECO:0007669"/>
    <property type="project" value="UniProtKB-EC"/>
</dbReference>
<keyword evidence="11" id="KW-1185">Reference proteome</keyword>
<dbReference type="PANTHER" id="PTHR43671">
    <property type="entry name" value="SERINE/THREONINE-PROTEIN KINASE NEK"/>
    <property type="match status" value="1"/>
</dbReference>
<dbReference type="SUPFAM" id="SSF56112">
    <property type="entry name" value="Protein kinase-like (PK-like)"/>
    <property type="match status" value="1"/>
</dbReference>
<protein>
    <recommendedName>
        <fullName evidence="2">non-specific serine/threonine protein kinase</fullName>
        <ecNumber evidence="2">2.7.11.1</ecNumber>
    </recommendedName>
</protein>
<reference evidence="10 11" key="1">
    <citation type="submission" date="2019-05" db="EMBL/GenBank/DDBJ databases">
        <title>The compact genome of Giardia muris reveals important steps in the evolution of intestinal protozoan parasites.</title>
        <authorList>
            <person name="Xu F."/>
            <person name="Jimenez-Gonzalez A."/>
            <person name="Einarsson E."/>
            <person name="Astvaldsson A."/>
            <person name="Peirasmaki D."/>
            <person name="Eckmann L."/>
            <person name="Andersson J.O."/>
            <person name="Svard S.G."/>
            <person name="Jerlstrom-Hultqvist J."/>
        </authorList>
    </citation>
    <scope>NUCLEOTIDE SEQUENCE [LARGE SCALE GENOMIC DNA]</scope>
    <source>
        <strain evidence="10 11">Roberts-Thomson</strain>
    </source>
</reference>
<dbReference type="PROSITE" id="PS00108">
    <property type="entry name" value="PROTEIN_KINASE_ST"/>
    <property type="match status" value="1"/>
</dbReference>
<keyword evidence="4 7" id="KW-0547">Nucleotide-binding</keyword>
<feature type="domain" description="Protein kinase" evidence="9">
    <location>
        <begin position="378"/>
        <end position="632"/>
    </location>
</feature>
<dbReference type="InterPro" id="IPR000719">
    <property type="entry name" value="Prot_kinase_dom"/>
</dbReference>